<gene>
    <name evidence="2" type="ORF">X975_17604</name>
</gene>
<feature type="region of interest" description="Disordered" evidence="1">
    <location>
        <begin position="431"/>
        <end position="462"/>
    </location>
</feature>
<reference evidence="2 3" key="1">
    <citation type="submission" date="2013-11" db="EMBL/GenBank/DDBJ databases">
        <title>Genome sequencing of Stegodyphus mimosarum.</title>
        <authorList>
            <person name="Bechsgaard J."/>
        </authorList>
    </citation>
    <scope>NUCLEOTIDE SEQUENCE [LARGE SCALE GENOMIC DNA]</scope>
</reference>
<feature type="compositionally biased region" description="Acidic residues" evidence="1">
    <location>
        <begin position="617"/>
        <end position="626"/>
    </location>
</feature>
<feature type="compositionally biased region" description="Basic residues" evidence="1">
    <location>
        <begin position="208"/>
        <end position="220"/>
    </location>
</feature>
<feature type="non-terminal residue" evidence="2">
    <location>
        <position position="1092"/>
    </location>
</feature>
<evidence type="ECO:0000313" key="2">
    <source>
        <dbReference type="EMBL" id="KFM67750.1"/>
    </source>
</evidence>
<dbReference type="EMBL" id="KK116427">
    <property type="protein sequence ID" value="KFM67750.1"/>
    <property type="molecule type" value="Genomic_DNA"/>
</dbReference>
<accession>A0A087TRL1</accession>
<feature type="compositionally biased region" description="Low complexity" evidence="1">
    <location>
        <begin position="369"/>
        <end position="380"/>
    </location>
</feature>
<feature type="compositionally biased region" description="Basic residues" evidence="1">
    <location>
        <begin position="447"/>
        <end position="457"/>
    </location>
</feature>
<dbReference type="Proteomes" id="UP000054359">
    <property type="component" value="Unassembled WGS sequence"/>
</dbReference>
<organism evidence="2 3">
    <name type="scientific">Stegodyphus mimosarum</name>
    <name type="common">African social velvet spider</name>
    <dbReference type="NCBI Taxonomy" id="407821"/>
    <lineage>
        <taxon>Eukaryota</taxon>
        <taxon>Metazoa</taxon>
        <taxon>Ecdysozoa</taxon>
        <taxon>Arthropoda</taxon>
        <taxon>Chelicerata</taxon>
        <taxon>Arachnida</taxon>
        <taxon>Araneae</taxon>
        <taxon>Araneomorphae</taxon>
        <taxon>Entelegynae</taxon>
        <taxon>Eresoidea</taxon>
        <taxon>Eresidae</taxon>
        <taxon>Stegodyphus</taxon>
    </lineage>
</organism>
<feature type="region of interest" description="Disordered" evidence="1">
    <location>
        <begin position="609"/>
        <end position="652"/>
    </location>
</feature>
<sequence length="1092" mass="122970">MFPADKDYLYSALLMISNLGKKYHDLYAAVLKHTLLKELQEHTDNPVTYVKLILLFRRLKILLKDNFDKTSVLSRAARIKPPPNILAWLSSLNISYFNGMKFKLIPKQLIGKKVPKDAIEKLRKEVLGDNYLEESAEAKKHKVMAIKDMFVIDTCGELGSEIHNSKDSDKETSSEKGIIKKHDELLHEPIFIDSTFHSNDDLNVSNKGPRKVALRKRKHKASDVTDDSDHSTISHTKIPKIEKSEQACLSTAGKKLKSQHKAKTVLAPCDARKDKGVKIVKRPENKTVTQESDIFIQASTSKEKLVKDIMKESDSDGLSEEDSMNRREVIIKKKKKKKILQDQSFNDVTVSHEQKKEKKSLPKKKKISLDSSSKCEAVSQKQKKEKKPLLSKNAKNIKQAGHRLHYERDPVYVSFLRKVFAEDPTSCTKERNKLESHCQSEPNLSLPHKKSPKKISKKSVLSDDLPSKHNVHFKNTEMKLSNDIDDEVICLGEVTADLNIQLPETPEMPQESFSCKILKQHTFESLSVQRDSVSPHRDAENECSNKITSFANTKNLMQNSIKPNLNLPFDNKGETDDDISNFRNKKKTSFKRNICKKIDKVSTKSFIGLNNDKESESSADNEDSDAVADQTHGNEFSDEENDSNENTKYDNKTSSAVIRTTYEKKCDKPNVAYDIILPKESESSADNEDSDAIVDLTHGTEFSDEENDSNETSSAVNSTTYEKKCNKPDIAYDIKFPDSDEESESSRVAKGNIKAWFAGEENDSDDKISSAVSSTACEKKCDELDSAYHIIFPDSDKESESSRAAEGNFKIQFLDKEDDSDENTGDNDKISSAVISNVCEMKCDTLIVTCDTKVFDADKGNENNKAAEENIVKIALTNSSDTSKNLDMPSTKSNVNLTQCKEENENKGISGNFEISLNVDISKVANELISEHDLESVSNKTIDNSYEISHSINNSVSEIYDKSTTDHFKLIYSNAKSDGECSVDNSYQTESNIFKNIPEKLDAAMKDDKENKKKEHFIDSCNRTLSNADVGVHKENDLSVAYENGENIASSTLSMESINICEIKSTQDNELTNNCEKCNIEEYNRNIFYDNV</sequence>
<feature type="region of interest" description="Disordered" evidence="1">
    <location>
        <begin position="347"/>
        <end position="391"/>
    </location>
</feature>
<dbReference type="OrthoDB" id="6437910at2759"/>
<feature type="compositionally biased region" description="Basic and acidic residues" evidence="1">
    <location>
        <begin position="350"/>
        <end position="360"/>
    </location>
</feature>
<protein>
    <submittedName>
        <fullName evidence="2">Uncharacterized protein</fullName>
    </submittedName>
</protein>
<evidence type="ECO:0000256" key="1">
    <source>
        <dbReference type="SAM" id="MobiDB-lite"/>
    </source>
</evidence>
<proteinExistence type="predicted"/>
<name>A0A087TRL1_STEMI</name>
<keyword evidence="3" id="KW-1185">Reference proteome</keyword>
<feature type="compositionally biased region" description="Basic and acidic residues" evidence="1">
    <location>
        <begin position="221"/>
        <end position="232"/>
    </location>
</feature>
<feature type="region of interest" description="Disordered" evidence="1">
    <location>
        <begin position="202"/>
        <end position="233"/>
    </location>
</feature>
<dbReference type="AlphaFoldDB" id="A0A087TRL1"/>
<feature type="region of interest" description="Disordered" evidence="1">
    <location>
        <begin position="699"/>
        <end position="720"/>
    </location>
</feature>
<evidence type="ECO:0000313" key="3">
    <source>
        <dbReference type="Proteomes" id="UP000054359"/>
    </source>
</evidence>